<dbReference type="AlphaFoldDB" id="A0A0F6W417"/>
<dbReference type="GO" id="GO:0046061">
    <property type="term" value="P:dATP catabolic process"/>
    <property type="evidence" value="ECO:0007669"/>
    <property type="project" value="TreeGrafter"/>
</dbReference>
<dbReference type="RefSeq" id="WP_053234239.1">
    <property type="nucleotide sequence ID" value="NZ_CP011125.1"/>
</dbReference>
<dbReference type="CDD" id="cd11528">
    <property type="entry name" value="NTP-PPase_MazG_Nterm"/>
    <property type="match status" value="1"/>
</dbReference>
<evidence type="ECO:0000313" key="3">
    <source>
        <dbReference type="Proteomes" id="UP000034883"/>
    </source>
</evidence>
<dbReference type="PANTHER" id="PTHR30522">
    <property type="entry name" value="NUCLEOSIDE TRIPHOSPHATE PYROPHOSPHOHYDROLASE"/>
    <property type="match status" value="1"/>
</dbReference>
<evidence type="ECO:0000259" key="1">
    <source>
        <dbReference type="Pfam" id="PF03819"/>
    </source>
</evidence>
<gene>
    <name evidence="2" type="ORF">DB32_004099</name>
</gene>
<dbReference type="PANTHER" id="PTHR30522:SF0">
    <property type="entry name" value="NUCLEOSIDE TRIPHOSPHATE PYROPHOSPHOHYDROLASE"/>
    <property type="match status" value="1"/>
</dbReference>
<feature type="domain" description="NTP pyrophosphohydrolase MazG-like" evidence="1">
    <location>
        <begin position="49"/>
        <end position="122"/>
    </location>
</feature>
<dbReference type="EMBL" id="CP011125">
    <property type="protein sequence ID" value="AKF06950.1"/>
    <property type="molecule type" value="Genomic_DNA"/>
</dbReference>
<dbReference type="InterPro" id="IPR048011">
    <property type="entry name" value="NTP-PPase_MazG-like_C"/>
</dbReference>
<keyword evidence="3" id="KW-1185">Reference proteome</keyword>
<dbReference type="Pfam" id="PF03819">
    <property type="entry name" value="MazG"/>
    <property type="match status" value="2"/>
</dbReference>
<keyword evidence="2" id="KW-0378">Hydrolase</keyword>
<dbReference type="GO" id="GO:0047429">
    <property type="term" value="F:nucleoside triphosphate diphosphatase activity"/>
    <property type="evidence" value="ECO:0007669"/>
    <property type="project" value="InterPro"/>
</dbReference>
<sequence length="282" mass="31147">MSDPKKDDDALRVPAAAPLEAQIGAALPRFVAVMRRLLGPGGCPWDREQTFETMRPFVIEEAHEVVDAIDRASPDALREELGDLLMQIVFLAELARARGWFGPDDVVDAISDKMIRRHPHVFGDAQASTPAEVLERWERDKAREKGASGEPKGALDGVPVAMPALLRAVRVGDKAARVGYDWPDAEGARAKIDEELAELDEAAASGDATRTEEELGDLLFALASWSRKKTIDPEAALRGALDRFTHRFRDAERIANEEGRPLAERSADELDALWRRVKARAR</sequence>
<dbReference type="KEGG" id="samy:DB32_004099"/>
<accession>A0A0F6W417</accession>
<dbReference type="OrthoDB" id="9808939at2"/>
<name>A0A0F6W417_9BACT</name>
<dbReference type="STRING" id="927083.DB32_004099"/>
<reference evidence="2 3" key="1">
    <citation type="submission" date="2015-03" db="EMBL/GenBank/DDBJ databases">
        <title>Genome assembly of Sandaracinus amylolyticus DSM 53668.</title>
        <authorList>
            <person name="Sharma G."/>
            <person name="Subramanian S."/>
        </authorList>
    </citation>
    <scope>NUCLEOTIDE SEQUENCE [LARGE SCALE GENOMIC DNA]</scope>
    <source>
        <strain evidence="2 3">DSM 53668</strain>
    </source>
</reference>
<dbReference type="Gene3D" id="1.10.287.1080">
    <property type="entry name" value="MazG-like"/>
    <property type="match status" value="2"/>
</dbReference>
<proteinExistence type="predicted"/>
<feature type="domain" description="NTP pyrophosphohydrolase MazG-like" evidence="1">
    <location>
        <begin position="190"/>
        <end position="247"/>
    </location>
</feature>
<evidence type="ECO:0000313" key="2">
    <source>
        <dbReference type="EMBL" id="AKF06950.1"/>
    </source>
</evidence>
<dbReference type="CDD" id="cd11529">
    <property type="entry name" value="NTP-PPase_MazG_Cterm"/>
    <property type="match status" value="1"/>
</dbReference>
<dbReference type="Proteomes" id="UP000034883">
    <property type="component" value="Chromosome"/>
</dbReference>
<dbReference type="InterPro" id="IPR048015">
    <property type="entry name" value="NTP-PPase_MazG-like_N"/>
</dbReference>
<dbReference type="InterPro" id="IPR011551">
    <property type="entry name" value="NTP_PyrPHydrolase_MazG"/>
</dbReference>
<dbReference type="SUPFAM" id="SSF101386">
    <property type="entry name" value="all-alpha NTP pyrophosphatases"/>
    <property type="match status" value="2"/>
</dbReference>
<dbReference type="FunFam" id="1.10.287.1080:FF:000001">
    <property type="entry name" value="Nucleoside triphosphate pyrophosphohydrolase"/>
    <property type="match status" value="1"/>
</dbReference>
<organism evidence="2 3">
    <name type="scientific">Sandaracinus amylolyticus</name>
    <dbReference type="NCBI Taxonomy" id="927083"/>
    <lineage>
        <taxon>Bacteria</taxon>
        <taxon>Pseudomonadati</taxon>
        <taxon>Myxococcota</taxon>
        <taxon>Polyangia</taxon>
        <taxon>Polyangiales</taxon>
        <taxon>Sandaracinaceae</taxon>
        <taxon>Sandaracinus</taxon>
    </lineage>
</organism>
<dbReference type="InterPro" id="IPR004518">
    <property type="entry name" value="MazG-like_dom"/>
</dbReference>
<dbReference type="NCBIfam" id="NF007113">
    <property type="entry name" value="PRK09562.1"/>
    <property type="match status" value="1"/>
</dbReference>
<dbReference type="GO" id="GO:0046047">
    <property type="term" value="P:TTP catabolic process"/>
    <property type="evidence" value="ECO:0007669"/>
    <property type="project" value="TreeGrafter"/>
</dbReference>
<protein>
    <submittedName>
        <fullName evidence="2">Nucleoside triphosphate pyrophosphohydrolase MazG</fullName>
    </submittedName>
</protein>
<dbReference type="GO" id="GO:0046076">
    <property type="term" value="P:dTTP catabolic process"/>
    <property type="evidence" value="ECO:0007669"/>
    <property type="project" value="TreeGrafter"/>
</dbReference>
<dbReference type="GO" id="GO:0006950">
    <property type="term" value="P:response to stress"/>
    <property type="evidence" value="ECO:0007669"/>
    <property type="project" value="UniProtKB-ARBA"/>
</dbReference>
<dbReference type="GO" id="GO:0046052">
    <property type="term" value="P:UTP catabolic process"/>
    <property type="evidence" value="ECO:0007669"/>
    <property type="project" value="TreeGrafter"/>
</dbReference>
<dbReference type="GO" id="GO:0046081">
    <property type="term" value="P:dUTP catabolic process"/>
    <property type="evidence" value="ECO:0007669"/>
    <property type="project" value="TreeGrafter"/>
</dbReference>
<dbReference type="GO" id="GO:0006203">
    <property type="term" value="P:dGTP catabolic process"/>
    <property type="evidence" value="ECO:0007669"/>
    <property type="project" value="TreeGrafter"/>
</dbReference>
<dbReference type="NCBIfam" id="TIGR00444">
    <property type="entry name" value="mazG"/>
    <property type="match status" value="1"/>
</dbReference>